<organism evidence="2 3">
    <name type="scientific">Naegleria fowleri</name>
    <name type="common">Brain eating amoeba</name>
    <dbReference type="NCBI Taxonomy" id="5763"/>
    <lineage>
        <taxon>Eukaryota</taxon>
        <taxon>Discoba</taxon>
        <taxon>Heterolobosea</taxon>
        <taxon>Tetramitia</taxon>
        <taxon>Eutetramitia</taxon>
        <taxon>Vahlkampfiidae</taxon>
        <taxon>Naegleria</taxon>
    </lineage>
</organism>
<dbReference type="Proteomes" id="UP000444721">
    <property type="component" value="Unassembled WGS sequence"/>
</dbReference>
<evidence type="ECO:0000313" key="3">
    <source>
        <dbReference type="Proteomes" id="UP000444721"/>
    </source>
</evidence>
<keyword evidence="3" id="KW-1185">Reference proteome</keyword>
<sequence length="763" mass="89568">MLNSYCASSNNRHEDRRDQQRSKDDERPIFSQKKKKFIMIHMDNCLYNLDETLYRLFCQKFGDGKIPSPDEMIEKACEDSFRSLPIISRGDQYKLASLLTDENFFGYENLQLTNTKGILQEIYQYEDKYNTIDFRLFTTLNPLNSSIYFKSVHHNSEGKKDHSKPPTIAQDDVSRLIISKMNWVLKLLGHKKNWMKKMMFLEEDLSHESSPVLNSADIIVQAFPFICSCNRAEKHQQVFILQGPCNTNFLKKSNAWKQFMTTMTNHENNLRTFHRMKGWKDWKKSWNLDFSLDDFLNKFQSTQTADAAISSSKSRDIIEIPYYFHGSKDSVDTDKFYMFTEQLPPESDCNLFIRSSGNEDRNLVVVRREDFSKLTSDTDTGFIADVFKGIPDEANNALFTTYSYHKQDYPCPISGRVRRLIPLKVCYTIINLLSKVRRCKEFRQAVIKALNVPSFKLKKLTLESIDFTKMTIDDLGLDDVKYCAFRLGQTLALVTRGCELYTKRDIADFYTELQPLLYRDETLGHEQKLDTLQRFKNRFLQEIECIVSQRFSHLNILFLDREKLSDKNMNYFYLQCNGFVLDLKDKLVRCLSYGFDDQSVATVLRMKDKEHEVSSCWNLSDNILEPKDNTESRDNIVPIQIFTSNREQDKALHPYMASLLDAIYEDEDERNGVPMSEERLSDPKQQLSFKILRILDSIKKQPGHGEKIYELCQQVQRLDFTKYFFVFDFDTKLEKIVDIIHMRSKLTNLPVDSSVIEYYRKLI</sequence>
<name>A0A6A5BFR0_NAEFO</name>
<accession>A0A6A5BFR0</accession>
<dbReference type="VEuPathDB" id="AmoebaDB:NfTy_046620"/>
<feature type="region of interest" description="Disordered" evidence="1">
    <location>
        <begin position="1"/>
        <end position="26"/>
    </location>
</feature>
<dbReference type="EMBL" id="VFQX01000066">
    <property type="protein sequence ID" value="KAF0972808.1"/>
    <property type="molecule type" value="Genomic_DNA"/>
</dbReference>
<reference evidence="2 3" key="1">
    <citation type="journal article" date="2019" name="Sci. Rep.">
        <title>Nanopore sequencing improves the draft genome of the human pathogenic amoeba Naegleria fowleri.</title>
        <authorList>
            <person name="Liechti N."/>
            <person name="Schurch N."/>
            <person name="Bruggmann R."/>
            <person name="Wittwer M."/>
        </authorList>
    </citation>
    <scope>NUCLEOTIDE SEQUENCE [LARGE SCALE GENOMIC DNA]</scope>
    <source>
        <strain evidence="2 3">ATCC 30894</strain>
    </source>
</reference>
<evidence type="ECO:0000313" key="2">
    <source>
        <dbReference type="EMBL" id="KAF0972808.1"/>
    </source>
</evidence>
<dbReference type="VEuPathDB" id="AmoebaDB:FDP41_009057"/>
<dbReference type="VEuPathDB" id="AmoebaDB:NF0026140"/>
<evidence type="ECO:0000256" key="1">
    <source>
        <dbReference type="SAM" id="MobiDB-lite"/>
    </source>
</evidence>
<protein>
    <submittedName>
        <fullName evidence="2">Uncharacterized protein</fullName>
    </submittedName>
</protein>
<feature type="compositionally biased region" description="Basic and acidic residues" evidence="1">
    <location>
        <begin position="11"/>
        <end position="26"/>
    </location>
</feature>
<feature type="compositionally biased region" description="Polar residues" evidence="1">
    <location>
        <begin position="1"/>
        <end position="10"/>
    </location>
</feature>
<dbReference type="OMA" id="LGHKKNW"/>
<dbReference type="OrthoDB" id="10256051at2759"/>
<comment type="caution">
    <text evidence="2">The sequence shown here is derived from an EMBL/GenBank/DDBJ whole genome shotgun (WGS) entry which is preliminary data.</text>
</comment>
<dbReference type="GeneID" id="68116274"/>
<gene>
    <name evidence="2" type="ORF">FDP41_009057</name>
</gene>
<dbReference type="AlphaFoldDB" id="A0A6A5BFR0"/>
<dbReference type="RefSeq" id="XP_044557522.1">
    <property type="nucleotide sequence ID" value="XM_044712976.1"/>
</dbReference>
<proteinExistence type="predicted"/>